<feature type="transmembrane region" description="Helical" evidence="1">
    <location>
        <begin position="164"/>
        <end position="183"/>
    </location>
</feature>
<feature type="transmembrane region" description="Helical" evidence="1">
    <location>
        <begin position="52"/>
        <end position="79"/>
    </location>
</feature>
<dbReference type="EMBL" id="QBKP01000010">
    <property type="protein sequence ID" value="PTX48267.1"/>
    <property type="molecule type" value="Genomic_DNA"/>
</dbReference>
<proteinExistence type="predicted"/>
<accession>A0A2T6AWR2</accession>
<keyword evidence="1" id="KW-0812">Transmembrane</keyword>
<dbReference type="InterPro" id="IPR032479">
    <property type="entry name" value="DUF5058"/>
</dbReference>
<dbReference type="Proteomes" id="UP000244224">
    <property type="component" value="Unassembled WGS sequence"/>
</dbReference>
<dbReference type="RefSeq" id="WP_108129629.1">
    <property type="nucleotide sequence ID" value="NZ_QBKP01000010.1"/>
</dbReference>
<dbReference type="AlphaFoldDB" id="A0A2T6AWR2"/>
<comment type="caution">
    <text evidence="2">The sequence shown here is derived from an EMBL/GenBank/DDBJ whole genome shotgun (WGS) entry which is preliminary data.</text>
</comment>
<keyword evidence="1" id="KW-1133">Transmembrane helix</keyword>
<feature type="transmembrane region" description="Helical" evidence="1">
    <location>
        <begin position="198"/>
        <end position="215"/>
    </location>
</feature>
<reference evidence="2 3" key="1">
    <citation type="submission" date="2018-04" db="EMBL/GenBank/DDBJ databases">
        <title>Genomic Encyclopedia of Archaeal and Bacterial Type Strains, Phase II (KMG-II): from individual species to whole genera.</title>
        <authorList>
            <person name="Goeker M."/>
        </authorList>
    </citation>
    <scope>NUCLEOTIDE SEQUENCE [LARGE SCALE GENOMIC DNA]</scope>
    <source>
        <strain evidence="2 3">DSM 21823</strain>
    </source>
</reference>
<feature type="transmembrane region" description="Helical" evidence="1">
    <location>
        <begin position="121"/>
        <end position="143"/>
    </location>
</feature>
<gene>
    <name evidence="2" type="ORF">C8N34_110127</name>
</gene>
<evidence type="ECO:0000313" key="3">
    <source>
        <dbReference type="Proteomes" id="UP000244224"/>
    </source>
</evidence>
<evidence type="ECO:0000313" key="2">
    <source>
        <dbReference type="EMBL" id="PTX48267.1"/>
    </source>
</evidence>
<dbReference type="Pfam" id="PF16481">
    <property type="entry name" value="DUF5058"/>
    <property type="match status" value="1"/>
</dbReference>
<evidence type="ECO:0000256" key="1">
    <source>
        <dbReference type="SAM" id="Phobius"/>
    </source>
</evidence>
<feature type="transmembrane region" description="Helical" evidence="1">
    <location>
        <begin position="224"/>
        <end position="244"/>
    </location>
</feature>
<name>A0A2T6AWR2_9RHOB</name>
<organism evidence="2 3">
    <name type="scientific">Gemmobacter caeni</name>
    <dbReference type="NCBI Taxonomy" id="589035"/>
    <lineage>
        <taxon>Bacteria</taxon>
        <taxon>Pseudomonadati</taxon>
        <taxon>Pseudomonadota</taxon>
        <taxon>Alphaproteobacteria</taxon>
        <taxon>Rhodobacterales</taxon>
        <taxon>Paracoccaceae</taxon>
        <taxon>Gemmobacter</taxon>
    </lineage>
</organism>
<feature type="transmembrane region" description="Helical" evidence="1">
    <location>
        <begin position="12"/>
        <end position="32"/>
    </location>
</feature>
<dbReference type="OrthoDB" id="86868at2"/>
<sequence length="245" mass="25753">MEQVLQVANGPVLWLFATLVIGVVVVQSLLYLRMTLDFSDRYAILTAEERRVVYKTAAINSVGPAIAIFFVAVSLMAMVGGPVTLMRVGVIGSAVFEFLAADQGAKALGAKLGADSYTLQALAASVWVMTLGGMGWLLSAFLLTKGLDRAQDKMAVSNPGLIRAVGTATPIAIFGLLGVNAVVDKTWLSNFSIEPDDMAAVIAAAVCMVLLHLAGKHRAWLREWAVGLSLIVGLVAGSVTGHLLA</sequence>
<keyword evidence="1" id="KW-0472">Membrane</keyword>
<keyword evidence="3" id="KW-1185">Reference proteome</keyword>
<protein>
    <submittedName>
        <fullName evidence="2">Uncharacterized protein DUF5058</fullName>
    </submittedName>
</protein>